<evidence type="ECO:0000256" key="7">
    <source>
        <dbReference type="HAMAP-Rule" id="MF_01161"/>
    </source>
</evidence>
<comment type="caution">
    <text evidence="10">The sequence shown here is derived from an EMBL/GenBank/DDBJ whole genome shotgun (WGS) entry which is preliminary data.</text>
</comment>
<evidence type="ECO:0000259" key="9">
    <source>
        <dbReference type="Pfam" id="PF09179"/>
    </source>
</evidence>
<dbReference type="InterPro" id="IPR014729">
    <property type="entry name" value="Rossmann-like_a/b/a_fold"/>
</dbReference>
<comment type="subcellular location">
    <subcellularLocation>
        <location evidence="7">Cytoplasm</location>
    </subcellularLocation>
</comment>
<evidence type="ECO:0000313" key="11">
    <source>
        <dbReference type="Proteomes" id="UP000030145"/>
    </source>
</evidence>
<dbReference type="GO" id="GO:0006400">
    <property type="term" value="P:tRNA modification"/>
    <property type="evidence" value="ECO:0007669"/>
    <property type="project" value="UniProtKB-UniRule"/>
</dbReference>
<keyword evidence="5 7" id="KW-0067">ATP-binding</keyword>
<dbReference type="AlphaFoldDB" id="A0A0A2DLG6"/>
<dbReference type="CDD" id="cd01992">
    <property type="entry name" value="TilS_N"/>
    <property type="match status" value="1"/>
</dbReference>
<dbReference type="InterPro" id="IPR011063">
    <property type="entry name" value="TilS/TtcA_N"/>
</dbReference>
<comment type="domain">
    <text evidence="7">The N-terminal region contains the highly conserved SGGXDS motif, predicted to be a P-loop motif involved in ATP binding.</text>
</comment>
<organism evidence="10 11">
    <name type="scientific">Corynebacterium auriscanis</name>
    <dbReference type="NCBI Taxonomy" id="99807"/>
    <lineage>
        <taxon>Bacteria</taxon>
        <taxon>Bacillati</taxon>
        <taxon>Actinomycetota</taxon>
        <taxon>Actinomycetes</taxon>
        <taxon>Mycobacteriales</taxon>
        <taxon>Corynebacteriaceae</taxon>
        <taxon>Corynebacterium</taxon>
    </lineage>
</organism>
<dbReference type="EMBL" id="JRVJ01000010">
    <property type="protein sequence ID" value="KGM18617.1"/>
    <property type="molecule type" value="Genomic_DNA"/>
</dbReference>
<comment type="catalytic activity">
    <reaction evidence="6 7">
        <text>cytidine(34) in tRNA(Ile2) + L-lysine + ATP = lysidine(34) in tRNA(Ile2) + AMP + diphosphate + H(+)</text>
        <dbReference type="Rhea" id="RHEA:43744"/>
        <dbReference type="Rhea" id="RHEA-COMP:10625"/>
        <dbReference type="Rhea" id="RHEA-COMP:10670"/>
        <dbReference type="ChEBI" id="CHEBI:15378"/>
        <dbReference type="ChEBI" id="CHEBI:30616"/>
        <dbReference type="ChEBI" id="CHEBI:32551"/>
        <dbReference type="ChEBI" id="CHEBI:33019"/>
        <dbReference type="ChEBI" id="CHEBI:82748"/>
        <dbReference type="ChEBI" id="CHEBI:83665"/>
        <dbReference type="ChEBI" id="CHEBI:456215"/>
        <dbReference type="EC" id="6.3.4.19"/>
    </reaction>
</comment>
<proteinExistence type="inferred from homology"/>
<keyword evidence="2 7" id="KW-0436">Ligase</keyword>
<keyword evidence="3 7" id="KW-0819">tRNA processing</keyword>
<keyword evidence="1 7" id="KW-0963">Cytoplasm</keyword>
<dbReference type="PANTHER" id="PTHR43033:SF1">
    <property type="entry name" value="TRNA(ILE)-LYSIDINE SYNTHASE-RELATED"/>
    <property type="match status" value="1"/>
</dbReference>
<dbReference type="Proteomes" id="UP000030145">
    <property type="component" value="Unassembled WGS sequence"/>
</dbReference>
<dbReference type="Gene3D" id="1.20.59.20">
    <property type="match status" value="1"/>
</dbReference>
<dbReference type="EC" id="6.3.4.19" evidence="7"/>
<sequence>MPNIPSVRTAFRQWMNIVRTDFPHLAHYLDGPVIVGLSGGADSLALLVTAVNAGLEVHAVSVDHGLQDGSDLVSERACQQARNVGATSARTIAVQCAADDEAEARAARYRALGSAAAGAPVLVAHTASDDAEGVLVSLARGSGLDSVAGMRAVTEDHPVVTAGARWLGRPFLTCDRKATEHACQEAGLTWWEDPHNRYEKYLRSRVRHQLMPQIESIVGEHAPDALARSARQFRADSDALRAIARREMGTVVSRASNKKEPQETRLNCEKLASLPVALRSRIYKLWLADVAGPLTSAHLGAIDNLVVHWKGQQPTAIPWTADNSLQWHVEVLADLPENAGETGHSHRIGDMRRTHRLAVQRTDGELRYCAIPRRRE</sequence>
<name>A0A0A2DLG6_9CORY</name>
<evidence type="ECO:0000256" key="1">
    <source>
        <dbReference type="ARBA" id="ARBA00022490"/>
    </source>
</evidence>
<reference evidence="10 11" key="1">
    <citation type="submission" date="2014-10" db="EMBL/GenBank/DDBJ databases">
        <title>Whole Genome sequence of Corynebacterium auriscanis strain CIP 106629.</title>
        <authorList>
            <person name="Hassan S.S."/>
            <person name="Jamal S.B."/>
            <person name="Tiwari S."/>
            <person name="Oliveira L.D.C."/>
            <person name="Souza F."/>
            <person name="Mariano D.C."/>
            <person name="Almeida S."/>
            <person name="Dorella F."/>
            <person name="Pereira F."/>
            <person name="Carvalho A."/>
            <person name="Leal C.A."/>
            <person name="Soares S.D.C."/>
            <person name="Figueiredo H.C."/>
            <person name="Silva A."/>
            <person name="Azevedo V.A."/>
        </authorList>
    </citation>
    <scope>NUCLEOTIDE SEQUENCE [LARGE SCALE GENOMIC DNA]</scope>
    <source>
        <strain evidence="10 11">CIP 106629</strain>
    </source>
</reference>
<keyword evidence="4 7" id="KW-0547">Nucleotide-binding</keyword>
<protein>
    <recommendedName>
        <fullName evidence="7">tRNA(Ile)-lysidine synthase</fullName>
        <ecNumber evidence="7">6.3.4.19</ecNumber>
    </recommendedName>
    <alternativeName>
        <fullName evidence="7">tRNA(Ile)-2-lysyl-cytidine synthase</fullName>
    </alternativeName>
    <alternativeName>
        <fullName evidence="7">tRNA(Ile)-lysidine synthetase</fullName>
    </alternativeName>
</protein>
<dbReference type="GO" id="GO:0005524">
    <property type="term" value="F:ATP binding"/>
    <property type="evidence" value="ECO:0007669"/>
    <property type="project" value="UniProtKB-UniRule"/>
</dbReference>
<evidence type="ECO:0000256" key="5">
    <source>
        <dbReference type="ARBA" id="ARBA00022840"/>
    </source>
</evidence>
<dbReference type="InterPro" id="IPR012094">
    <property type="entry name" value="tRNA_Ile_lys_synt"/>
</dbReference>
<evidence type="ECO:0000313" key="10">
    <source>
        <dbReference type="EMBL" id="KGM18617.1"/>
    </source>
</evidence>
<gene>
    <name evidence="7" type="primary">tilS</name>
    <name evidence="10" type="ORF">MA47_06700</name>
</gene>
<dbReference type="PANTHER" id="PTHR43033">
    <property type="entry name" value="TRNA(ILE)-LYSIDINE SYNTHASE-RELATED"/>
    <property type="match status" value="1"/>
</dbReference>
<comment type="similarity">
    <text evidence="7">Belongs to the tRNA(Ile)-lysidine synthase family.</text>
</comment>
<dbReference type="SUPFAM" id="SSF52402">
    <property type="entry name" value="Adenine nucleotide alpha hydrolases-like"/>
    <property type="match status" value="1"/>
</dbReference>
<dbReference type="GO" id="GO:0005737">
    <property type="term" value="C:cytoplasm"/>
    <property type="evidence" value="ECO:0007669"/>
    <property type="project" value="UniProtKB-SubCell"/>
</dbReference>
<evidence type="ECO:0000256" key="2">
    <source>
        <dbReference type="ARBA" id="ARBA00022598"/>
    </source>
</evidence>
<dbReference type="Pfam" id="PF01171">
    <property type="entry name" value="ATP_bind_3"/>
    <property type="match status" value="1"/>
</dbReference>
<dbReference type="HAMAP" id="MF_01161">
    <property type="entry name" value="tRNA_Ile_lys_synt"/>
    <property type="match status" value="1"/>
</dbReference>
<keyword evidence="11" id="KW-1185">Reference proteome</keyword>
<dbReference type="Pfam" id="PF09179">
    <property type="entry name" value="TilS"/>
    <property type="match status" value="1"/>
</dbReference>
<feature type="domain" description="tRNA(Ile)-lysidine synthase substrate-binding" evidence="9">
    <location>
        <begin position="266"/>
        <end position="316"/>
    </location>
</feature>
<dbReference type="SUPFAM" id="SSF82829">
    <property type="entry name" value="MesJ substrate recognition domain-like"/>
    <property type="match status" value="1"/>
</dbReference>
<dbReference type="RefSeq" id="WP_035114579.1">
    <property type="nucleotide sequence ID" value="NZ_CP047046.1"/>
</dbReference>
<dbReference type="GeneID" id="300552114"/>
<dbReference type="NCBIfam" id="TIGR02432">
    <property type="entry name" value="lysidine_TilS_N"/>
    <property type="match status" value="1"/>
</dbReference>
<feature type="binding site" evidence="7">
    <location>
        <begin position="38"/>
        <end position="43"/>
    </location>
    <ligand>
        <name>ATP</name>
        <dbReference type="ChEBI" id="CHEBI:30616"/>
    </ligand>
</feature>
<dbReference type="InterPro" id="IPR012795">
    <property type="entry name" value="tRNA_Ile_lys_synt_N"/>
</dbReference>
<evidence type="ECO:0000259" key="8">
    <source>
        <dbReference type="Pfam" id="PF01171"/>
    </source>
</evidence>
<comment type="function">
    <text evidence="7">Ligates lysine onto the cytidine present at position 34 of the AUA codon-specific tRNA(Ile) that contains the anticodon CAU, in an ATP-dependent manner. Cytidine is converted to lysidine, thus changing the amino acid specificity of the tRNA from methionine to isoleucine.</text>
</comment>
<evidence type="ECO:0000256" key="3">
    <source>
        <dbReference type="ARBA" id="ARBA00022694"/>
    </source>
</evidence>
<feature type="domain" description="tRNA(Ile)-lysidine/2-thiocytidine synthase N-terminal" evidence="8">
    <location>
        <begin position="33"/>
        <end position="209"/>
    </location>
</feature>
<accession>A0A0A2DLG6</accession>
<dbReference type="Gene3D" id="3.40.50.620">
    <property type="entry name" value="HUPs"/>
    <property type="match status" value="1"/>
</dbReference>
<dbReference type="InterPro" id="IPR015262">
    <property type="entry name" value="tRNA_Ile_lys_synt_subst-bd"/>
</dbReference>
<evidence type="ECO:0000256" key="4">
    <source>
        <dbReference type="ARBA" id="ARBA00022741"/>
    </source>
</evidence>
<evidence type="ECO:0000256" key="6">
    <source>
        <dbReference type="ARBA" id="ARBA00048539"/>
    </source>
</evidence>
<dbReference type="GO" id="GO:0032267">
    <property type="term" value="F:tRNA(Ile)-lysidine synthase activity"/>
    <property type="evidence" value="ECO:0007669"/>
    <property type="project" value="UniProtKB-EC"/>
</dbReference>